<evidence type="ECO:0000256" key="4">
    <source>
        <dbReference type="ARBA" id="ARBA00023136"/>
    </source>
</evidence>
<feature type="transmembrane region" description="Helical" evidence="5">
    <location>
        <begin position="298"/>
        <end position="316"/>
    </location>
</feature>
<dbReference type="InterPro" id="IPR005829">
    <property type="entry name" value="Sugar_transporter_CS"/>
</dbReference>
<keyword evidence="3 5" id="KW-1133">Transmembrane helix</keyword>
<dbReference type="InterPro" id="IPR020846">
    <property type="entry name" value="MFS_dom"/>
</dbReference>
<dbReference type="InterPro" id="IPR005828">
    <property type="entry name" value="MFS_sugar_transport-like"/>
</dbReference>
<dbReference type="PROSITE" id="PS00217">
    <property type="entry name" value="SUGAR_TRANSPORT_2"/>
    <property type="match status" value="1"/>
</dbReference>
<dbReference type="GO" id="GO:0022857">
    <property type="term" value="F:transmembrane transporter activity"/>
    <property type="evidence" value="ECO:0007669"/>
    <property type="project" value="InterPro"/>
</dbReference>
<dbReference type="AlphaFoldDB" id="A0A8S3YRH4"/>
<feature type="transmembrane region" description="Helical" evidence="5">
    <location>
        <begin position="213"/>
        <end position="231"/>
    </location>
</feature>
<feature type="transmembrane region" description="Helical" evidence="5">
    <location>
        <begin position="421"/>
        <end position="441"/>
    </location>
</feature>
<gene>
    <name evidence="7" type="ORF">CUNI_LOCUS3489</name>
</gene>
<dbReference type="InterPro" id="IPR036259">
    <property type="entry name" value="MFS_trans_sf"/>
</dbReference>
<feature type="transmembrane region" description="Helical" evidence="5">
    <location>
        <begin position="389"/>
        <end position="409"/>
    </location>
</feature>
<protein>
    <recommendedName>
        <fullName evidence="6">Major facilitator superfamily (MFS) profile domain-containing protein</fullName>
    </recommendedName>
</protein>
<dbReference type="Proteomes" id="UP000678393">
    <property type="component" value="Unassembled WGS sequence"/>
</dbReference>
<proteinExistence type="predicted"/>
<keyword evidence="2 5" id="KW-0812">Transmembrane</keyword>
<feature type="transmembrane region" description="Helical" evidence="5">
    <location>
        <begin position="328"/>
        <end position="349"/>
    </location>
</feature>
<evidence type="ECO:0000313" key="8">
    <source>
        <dbReference type="Proteomes" id="UP000678393"/>
    </source>
</evidence>
<feature type="transmembrane region" description="Helical" evidence="5">
    <location>
        <begin position="186"/>
        <end position="207"/>
    </location>
</feature>
<evidence type="ECO:0000256" key="5">
    <source>
        <dbReference type="SAM" id="Phobius"/>
    </source>
</evidence>
<dbReference type="PANTHER" id="PTHR24064">
    <property type="entry name" value="SOLUTE CARRIER FAMILY 22 MEMBER"/>
    <property type="match status" value="1"/>
</dbReference>
<feature type="domain" description="Major facilitator superfamily (MFS) profile" evidence="6">
    <location>
        <begin position="21"/>
        <end position="473"/>
    </location>
</feature>
<organism evidence="7 8">
    <name type="scientific">Candidula unifasciata</name>
    <dbReference type="NCBI Taxonomy" id="100452"/>
    <lineage>
        <taxon>Eukaryota</taxon>
        <taxon>Metazoa</taxon>
        <taxon>Spiralia</taxon>
        <taxon>Lophotrochozoa</taxon>
        <taxon>Mollusca</taxon>
        <taxon>Gastropoda</taxon>
        <taxon>Heterobranchia</taxon>
        <taxon>Euthyneura</taxon>
        <taxon>Panpulmonata</taxon>
        <taxon>Eupulmonata</taxon>
        <taxon>Stylommatophora</taxon>
        <taxon>Helicina</taxon>
        <taxon>Helicoidea</taxon>
        <taxon>Geomitridae</taxon>
        <taxon>Candidula</taxon>
    </lineage>
</organism>
<accession>A0A8S3YRH4</accession>
<sequence length="497" mass="54943">LYTLDILIKELGGCGRFQVILLLLGYLPILPGSWGISIMMFGKYNPGWTCQGDTCNVSEFTSQLCSCDEMKTFRNWTFNNAASTIITEWSLVCDDSWKSSLIASVQMTGVLLGAYAGGQIGDMFGRKFSIHGSCALMVVANVVAIFSVSWQMYAVLMFFIGLFVGCILATCNVYNFEFLPSWWRGFVIMLPIWSLSTSIFALCAMALKNWRHLHGAIAFVALLAFLPVFWLPESMRFLAVHGHLKKANKVVKKIARLHKRPVPDTSIMEAIANIESRSLKAGASYTYLHLFHRNVRKYTLVLGYGWFVLALSQYMIGFGLSALSGDFFVNMLLYFALPFPVRLVAVFIVTRFGRKLAACLLFLLSSVFSFVIVVVQLVASEDSKGSPTAVLAIGINMLTEGAWGATVIFGNELFPTDVRTLSYGFCSAAARLAAIIAPHLVPKHSLPMYAAFIIQALLQLTSFAAYLTLPETKGKPLQENLIRQSVGIKQHVASNNI</sequence>
<evidence type="ECO:0000256" key="3">
    <source>
        <dbReference type="ARBA" id="ARBA00022989"/>
    </source>
</evidence>
<name>A0A8S3YRH4_9EUPU</name>
<feature type="transmembrane region" description="Helical" evidence="5">
    <location>
        <begin position="447"/>
        <end position="469"/>
    </location>
</feature>
<dbReference type="GO" id="GO:0016020">
    <property type="term" value="C:membrane"/>
    <property type="evidence" value="ECO:0007669"/>
    <property type="project" value="UniProtKB-SubCell"/>
</dbReference>
<feature type="transmembrane region" description="Helical" evidence="5">
    <location>
        <begin position="356"/>
        <end position="377"/>
    </location>
</feature>
<evidence type="ECO:0000256" key="2">
    <source>
        <dbReference type="ARBA" id="ARBA00022692"/>
    </source>
</evidence>
<dbReference type="PROSITE" id="PS50850">
    <property type="entry name" value="MFS"/>
    <property type="match status" value="1"/>
</dbReference>
<dbReference type="OrthoDB" id="6155518at2759"/>
<feature type="transmembrane region" description="Helical" evidence="5">
    <location>
        <begin position="19"/>
        <end position="41"/>
    </location>
</feature>
<dbReference type="Pfam" id="PF00083">
    <property type="entry name" value="Sugar_tr"/>
    <property type="match status" value="1"/>
</dbReference>
<feature type="transmembrane region" description="Helical" evidence="5">
    <location>
        <begin position="152"/>
        <end position="174"/>
    </location>
</feature>
<feature type="transmembrane region" description="Helical" evidence="5">
    <location>
        <begin position="97"/>
        <end position="116"/>
    </location>
</feature>
<evidence type="ECO:0000313" key="7">
    <source>
        <dbReference type="EMBL" id="CAG5117931.1"/>
    </source>
</evidence>
<dbReference type="SUPFAM" id="SSF103473">
    <property type="entry name" value="MFS general substrate transporter"/>
    <property type="match status" value="1"/>
</dbReference>
<feature type="non-terminal residue" evidence="7">
    <location>
        <position position="497"/>
    </location>
</feature>
<reference evidence="7" key="1">
    <citation type="submission" date="2021-04" db="EMBL/GenBank/DDBJ databases">
        <authorList>
            <consortium name="Molecular Ecology Group"/>
        </authorList>
    </citation>
    <scope>NUCLEOTIDE SEQUENCE</scope>
</reference>
<evidence type="ECO:0000259" key="6">
    <source>
        <dbReference type="PROSITE" id="PS50850"/>
    </source>
</evidence>
<evidence type="ECO:0000256" key="1">
    <source>
        <dbReference type="ARBA" id="ARBA00004141"/>
    </source>
</evidence>
<comment type="subcellular location">
    <subcellularLocation>
        <location evidence="1">Membrane</location>
        <topology evidence="1">Multi-pass membrane protein</topology>
    </subcellularLocation>
</comment>
<keyword evidence="4 5" id="KW-0472">Membrane</keyword>
<dbReference type="Gene3D" id="1.20.1250.20">
    <property type="entry name" value="MFS general substrate transporter like domains"/>
    <property type="match status" value="1"/>
</dbReference>
<dbReference type="EMBL" id="CAJHNH020000474">
    <property type="protein sequence ID" value="CAG5117931.1"/>
    <property type="molecule type" value="Genomic_DNA"/>
</dbReference>
<keyword evidence="8" id="KW-1185">Reference proteome</keyword>
<feature type="transmembrane region" description="Helical" evidence="5">
    <location>
        <begin position="128"/>
        <end position="146"/>
    </location>
</feature>
<comment type="caution">
    <text evidence="7">The sequence shown here is derived from an EMBL/GenBank/DDBJ whole genome shotgun (WGS) entry which is preliminary data.</text>
</comment>